<reference evidence="1" key="2">
    <citation type="submission" date="2020-09" db="EMBL/GenBank/DDBJ databases">
        <authorList>
            <person name="Sun Q."/>
            <person name="Ohkuma M."/>
        </authorList>
    </citation>
    <scope>NUCLEOTIDE SEQUENCE</scope>
    <source>
        <strain evidence="1">JCM 4122</strain>
    </source>
</reference>
<comment type="caution">
    <text evidence="1">The sequence shown here is derived from an EMBL/GenBank/DDBJ whole genome shotgun (WGS) entry which is preliminary data.</text>
</comment>
<sequence length="165" mass="18830">MAVKTIWPIDHSCGHHSNRDLSDRPADRRAGFAEWLATQECTACWRASKEANEQDKTAWLETKRAEEQAESEAWSQQYRMPPLEGTERAVSWGVRCRHQILAAAYTALVVEGDTSEVDWEAIEESARTITRAGWWIDQRSSEPDDLPKLIQAATDANRPIENPYF</sequence>
<name>A0A919BBH4_STRFL</name>
<reference evidence="1" key="1">
    <citation type="journal article" date="2014" name="Int. J. Syst. Evol. Microbiol.">
        <title>Complete genome sequence of Corynebacterium casei LMG S-19264T (=DSM 44701T), isolated from a smear-ripened cheese.</title>
        <authorList>
            <consortium name="US DOE Joint Genome Institute (JGI-PGF)"/>
            <person name="Walter F."/>
            <person name="Albersmeier A."/>
            <person name="Kalinowski J."/>
            <person name="Ruckert C."/>
        </authorList>
    </citation>
    <scope>NUCLEOTIDE SEQUENCE</scope>
    <source>
        <strain evidence="1">JCM 4122</strain>
    </source>
</reference>
<proteinExistence type="predicted"/>
<evidence type="ECO:0000313" key="1">
    <source>
        <dbReference type="EMBL" id="GHF77371.1"/>
    </source>
</evidence>
<dbReference type="Proteomes" id="UP000632849">
    <property type="component" value="Unassembled WGS sequence"/>
</dbReference>
<dbReference type="AlphaFoldDB" id="A0A919BBH4"/>
<organism evidence="1 2">
    <name type="scientific">Streptomyces filamentosus</name>
    <name type="common">Streptomyces roseosporus</name>
    <dbReference type="NCBI Taxonomy" id="67294"/>
    <lineage>
        <taxon>Bacteria</taxon>
        <taxon>Bacillati</taxon>
        <taxon>Actinomycetota</taxon>
        <taxon>Actinomycetes</taxon>
        <taxon>Kitasatosporales</taxon>
        <taxon>Streptomycetaceae</taxon>
        <taxon>Streptomyces</taxon>
    </lineage>
</organism>
<gene>
    <name evidence="1" type="ORF">GCM10017667_00820</name>
</gene>
<dbReference type="EMBL" id="BNBE01000001">
    <property type="protein sequence ID" value="GHF77371.1"/>
    <property type="molecule type" value="Genomic_DNA"/>
</dbReference>
<accession>A0A919BBH4</accession>
<evidence type="ECO:0000313" key="2">
    <source>
        <dbReference type="Proteomes" id="UP000632849"/>
    </source>
</evidence>
<dbReference type="RefSeq" id="WP_190040442.1">
    <property type="nucleotide sequence ID" value="NZ_BNBE01000001.1"/>
</dbReference>
<keyword evidence="2" id="KW-1185">Reference proteome</keyword>
<protein>
    <submittedName>
        <fullName evidence="1">Uncharacterized protein</fullName>
    </submittedName>
</protein>